<sequence length="154" mass="18124">MSELSASLGEMDVSSTDSSAIFEESVTVLNTHKRKEEFTEVSWITPKKTKGTHKESENYLPSSEETKNSPKERWPHLKITPNLKENLAYVSAKKKDETRYHLVYECKLWTDYRRKGFPKDFAVMTLKQLLHRKDFRKAITEILKKRLEMALEER</sequence>
<gene>
    <name evidence="2" type="ORF">CEXT_9121</name>
</gene>
<name>A0AAV4XIL7_CAEEX</name>
<comment type="caution">
    <text evidence="2">The sequence shown here is derived from an EMBL/GenBank/DDBJ whole genome shotgun (WGS) entry which is preliminary data.</text>
</comment>
<evidence type="ECO:0000256" key="1">
    <source>
        <dbReference type="SAM" id="MobiDB-lite"/>
    </source>
</evidence>
<feature type="compositionally biased region" description="Basic and acidic residues" evidence="1">
    <location>
        <begin position="64"/>
        <end position="74"/>
    </location>
</feature>
<dbReference type="Proteomes" id="UP001054945">
    <property type="component" value="Unassembled WGS sequence"/>
</dbReference>
<evidence type="ECO:0000313" key="2">
    <source>
        <dbReference type="EMBL" id="GIY95031.1"/>
    </source>
</evidence>
<feature type="region of interest" description="Disordered" evidence="1">
    <location>
        <begin position="44"/>
        <end position="74"/>
    </location>
</feature>
<dbReference type="AlphaFoldDB" id="A0AAV4XIL7"/>
<dbReference type="EMBL" id="BPLR01000475">
    <property type="protein sequence ID" value="GIY95031.1"/>
    <property type="molecule type" value="Genomic_DNA"/>
</dbReference>
<organism evidence="2 3">
    <name type="scientific">Caerostris extrusa</name>
    <name type="common">Bark spider</name>
    <name type="synonym">Caerostris bankana</name>
    <dbReference type="NCBI Taxonomy" id="172846"/>
    <lineage>
        <taxon>Eukaryota</taxon>
        <taxon>Metazoa</taxon>
        <taxon>Ecdysozoa</taxon>
        <taxon>Arthropoda</taxon>
        <taxon>Chelicerata</taxon>
        <taxon>Arachnida</taxon>
        <taxon>Araneae</taxon>
        <taxon>Araneomorphae</taxon>
        <taxon>Entelegynae</taxon>
        <taxon>Araneoidea</taxon>
        <taxon>Araneidae</taxon>
        <taxon>Caerostris</taxon>
    </lineage>
</organism>
<proteinExistence type="predicted"/>
<keyword evidence="3" id="KW-1185">Reference proteome</keyword>
<accession>A0AAV4XIL7</accession>
<protein>
    <submittedName>
        <fullName evidence="2">Uncharacterized protein</fullName>
    </submittedName>
</protein>
<evidence type="ECO:0000313" key="3">
    <source>
        <dbReference type="Proteomes" id="UP001054945"/>
    </source>
</evidence>
<reference evidence="2 3" key="1">
    <citation type="submission" date="2021-06" db="EMBL/GenBank/DDBJ databases">
        <title>Caerostris extrusa draft genome.</title>
        <authorList>
            <person name="Kono N."/>
            <person name="Arakawa K."/>
        </authorList>
    </citation>
    <scope>NUCLEOTIDE SEQUENCE [LARGE SCALE GENOMIC DNA]</scope>
</reference>